<comment type="caution">
    <text evidence="1">The sequence shown here is derived from an EMBL/GenBank/DDBJ whole genome shotgun (WGS) entry which is preliminary data.</text>
</comment>
<reference evidence="1 2" key="1">
    <citation type="journal article" date="2015" name="Genome Biol. Evol.">
        <title>Comparative Genomics of a Bacterivorous Green Alga Reveals Evolutionary Causalities and Consequences of Phago-Mixotrophic Mode of Nutrition.</title>
        <authorList>
            <person name="Burns J.A."/>
            <person name="Paasch A."/>
            <person name="Narechania A."/>
            <person name="Kim E."/>
        </authorList>
    </citation>
    <scope>NUCLEOTIDE SEQUENCE [LARGE SCALE GENOMIC DNA]</scope>
    <source>
        <strain evidence="1 2">PLY_AMNH</strain>
    </source>
</reference>
<name>A0AAE0BG65_9CHLO</name>
<organism evidence="1 2">
    <name type="scientific">Cymbomonas tetramitiformis</name>
    <dbReference type="NCBI Taxonomy" id="36881"/>
    <lineage>
        <taxon>Eukaryota</taxon>
        <taxon>Viridiplantae</taxon>
        <taxon>Chlorophyta</taxon>
        <taxon>Pyramimonadophyceae</taxon>
        <taxon>Pyramimonadales</taxon>
        <taxon>Pyramimonadaceae</taxon>
        <taxon>Cymbomonas</taxon>
    </lineage>
</organism>
<evidence type="ECO:0000313" key="2">
    <source>
        <dbReference type="Proteomes" id="UP001190700"/>
    </source>
</evidence>
<protein>
    <submittedName>
        <fullName evidence="1">Uncharacterized protein</fullName>
    </submittedName>
</protein>
<keyword evidence="2" id="KW-1185">Reference proteome</keyword>
<dbReference type="AlphaFoldDB" id="A0AAE0BG65"/>
<dbReference type="EMBL" id="LGRX02035379">
    <property type="protein sequence ID" value="KAK3235062.1"/>
    <property type="molecule type" value="Genomic_DNA"/>
</dbReference>
<proteinExistence type="predicted"/>
<dbReference type="Proteomes" id="UP001190700">
    <property type="component" value="Unassembled WGS sequence"/>
</dbReference>
<accession>A0AAE0BG65</accession>
<sequence>MSIRWCGKLGDGQCTELATRMQAEVRGAVGVSPRQLRAEQVKAQKLREFGGREGREWLPASEESTEAAAAAAGENKTACRQGTNHNALIKRLLSIPLGRGWGTAEGAPGTLDNGE</sequence>
<evidence type="ECO:0000313" key="1">
    <source>
        <dbReference type="EMBL" id="KAK3235062.1"/>
    </source>
</evidence>
<gene>
    <name evidence="1" type="ORF">CYMTET_54715</name>
</gene>